<evidence type="ECO:0000256" key="10">
    <source>
        <dbReference type="ARBA" id="ARBA00023146"/>
    </source>
</evidence>
<comment type="function">
    <text evidence="11">Catalyzes the attachment of alanine to tRNA(Ala) in a two-step reaction: alanine is first activated by ATP to form Ala-AMP and then transferred to the acceptor end of tRNA(Ala). Also edits incorrectly charged Ser-tRNA(Ala) and Gly-tRNA(Ala) via its editing domain.</text>
</comment>
<dbReference type="GO" id="GO:0005737">
    <property type="term" value="C:cytoplasm"/>
    <property type="evidence" value="ECO:0007669"/>
    <property type="project" value="UniProtKB-SubCell"/>
</dbReference>
<reference evidence="14 15" key="1">
    <citation type="journal article" date="2020" name="Syst. Appl. Microbiol.">
        <title>Arthrospiribacter ruber gen. nov., sp. nov., a novel bacterium isolated from Arthrospira cultures.</title>
        <authorList>
            <person name="Waleron M."/>
            <person name="Misztak A."/>
            <person name="Waleron M.M."/>
            <person name="Furmaniak M."/>
            <person name="Mrozik A."/>
            <person name="Waleron K."/>
        </authorList>
    </citation>
    <scope>NUCLEOTIDE SEQUENCE [LARGE SCALE GENOMIC DNA]</scope>
    <source>
        <strain evidence="14 15">DPMB0001</strain>
    </source>
</reference>
<evidence type="ECO:0000256" key="2">
    <source>
        <dbReference type="ARBA" id="ARBA00022555"/>
    </source>
</evidence>
<dbReference type="InterPro" id="IPR018164">
    <property type="entry name" value="Ala-tRNA-synth_IIc_N"/>
</dbReference>
<feature type="binding site" evidence="11">
    <location>
        <position position="567"/>
    </location>
    <ligand>
        <name>Zn(2+)</name>
        <dbReference type="ChEBI" id="CHEBI:29105"/>
    </ligand>
</feature>
<dbReference type="InterPro" id="IPR023033">
    <property type="entry name" value="Ala_tRNA_ligase_euk/bac"/>
</dbReference>
<dbReference type="InterPro" id="IPR002318">
    <property type="entry name" value="Ala-tRNA-lgiase_IIc"/>
</dbReference>
<accession>A0A951IWI4</accession>
<dbReference type="FunFam" id="3.10.310.40:FF:000001">
    <property type="entry name" value="Alanine--tRNA ligase"/>
    <property type="match status" value="1"/>
</dbReference>
<dbReference type="RefSeq" id="WP_219289979.1">
    <property type="nucleotide sequence ID" value="NZ_RPHB01000005.1"/>
</dbReference>
<feature type="binding site" evidence="11">
    <location>
        <position position="671"/>
    </location>
    <ligand>
        <name>Zn(2+)</name>
        <dbReference type="ChEBI" id="CHEBI:29105"/>
    </ligand>
</feature>
<dbReference type="GO" id="GO:0005524">
    <property type="term" value="F:ATP binding"/>
    <property type="evidence" value="ECO:0007669"/>
    <property type="project" value="UniProtKB-UniRule"/>
</dbReference>
<dbReference type="Pfam" id="PF07973">
    <property type="entry name" value="tRNA_SAD"/>
    <property type="match status" value="1"/>
</dbReference>
<evidence type="ECO:0000256" key="5">
    <source>
        <dbReference type="ARBA" id="ARBA00022741"/>
    </source>
</evidence>
<keyword evidence="2 11" id="KW-0820">tRNA-binding</keyword>
<dbReference type="NCBIfam" id="TIGR00344">
    <property type="entry name" value="alaS"/>
    <property type="match status" value="1"/>
</dbReference>
<dbReference type="GO" id="GO:0000049">
    <property type="term" value="F:tRNA binding"/>
    <property type="evidence" value="ECO:0007669"/>
    <property type="project" value="UniProtKB-KW"/>
</dbReference>
<keyword evidence="7 11" id="KW-0067">ATP-binding</keyword>
<dbReference type="HAMAP" id="MF_00036_B">
    <property type="entry name" value="Ala_tRNA_synth_B"/>
    <property type="match status" value="1"/>
</dbReference>
<dbReference type="Pfam" id="PF02272">
    <property type="entry name" value="DHHA1"/>
    <property type="match status" value="1"/>
</dbReference>
<comment type="subcellular location">
    <subcellularLocation>
        <location evidence="11">Cytoplasm</location>
    </subcellularLocation>
</comment>
<dbReference type="PANTHER" id="PTHR11777:SF9">
    <property type="entry name" value="ALANINE--TRNA LIGASE, CYTOPLASMIC"/>
    <property type="match status" value="1"/>
</dbReference>
<keyword evidence="5 11" id="KW-0547">Nucleotide-binding</keyword>
<feature type="coiled-coil region" evidence="12">
    <location>
        <begin position="732"/>
        <end position="759"/>
    </location>
</feature>
<feature type="domain" description="Alanyl-transfer RNA synthetases family profile" evidence="13">
    <location>
        <begin position="1"/>
        <end position="710"/>
    </location>
</feature>
<evidence type="ECO:0000313" key="15">
    <source>
        <dbReference type="Proteomes" id="UP000727490"/>
    </source>
</evidence>
<evidence type="ECO:0000259" key="13">
    <source>
        <dbReference type="PROSITE" id="PS50860"/>
    </source>
</evidence>
<evidence type="ECO:0000256" key="12">
    <source>
        <dbReference type="SAM" id="Coils"/>
    </source>
</evidence>
<evidence type="ECO:0000256" key="8">
    <source>
        <dbReference type="ARBA" id="ARBA00022884"/>
    </source>
</evidence>
<comment type="caution">
    <text evidence="14">The sequence shown here is derived from an EMBL/GenBank/DDBJ whole genome shotgun (WGS) entry which is preliminary data.</text>
</comment>
<dbReference type="PROSITE" id="PS50860">
    <property type="entry name" value="AA_TRNA_LIGASE_II_ALA"/>
    <property type="match status" value="1"/>
</dbReference>
<keyword evidence="8 11" id="KW-0694">RNA-binding</keyword>
<keyword evidence="3 11" id="KW-0436">Ligase</keyword>
<keyword evidence="11" id="KW-0963">Cytoplasm</keyword>
<dbReference type="InterPro" id="IPR050058">
    <property type="entry name" value="Ala-tRNA_ligase"/>
</dbReference>
<feature type="binding site" evidence="11">
    <location>
        <position position="667"/>
    </location>
    <ligand>
        <name>Zn(2+)</name>
        <dbReference type="ChEBI" id="CHEBI:29105"/>
    </ligand>
</feature>
<evidence type="ECO:0000256" key="11">
    <source>
        <dbReference type="HAMAP-Rule" id="MF_00036"/>
    </source>
</evidence>
<keyword evidence="10 11" id="KW-0030">Aminoacyl-tRNA synthetase</keyword>
<evidence type="ECO:0000256" key="6">
    <source>
        <dbReference type="ARBA" id="ARBA00022833"/>
    </source>
</evidence>
<dbReference type="CDD" id="cd00673">
    <property type="entry name" value="AlaRS_core"/>
    <property type="match status" value="1"/>
</dbReference>
<dbReference type="FunFam" id="3.30.980.10:FF:000004">
    <property type="entry name" value="Alanine--tRNA ligase, cytoplasmic"/>
    <property type="match status" value="1"/>
</dbReference>
<dbReference type="InterPro" id="IPR018165">
    <property type="entry name" value="Ala-tRNA-synth_IIc_core"/>
</dbReference>
<evidence type="ECO:0000256" key="9">
    <source>
        <dbReference type="ARBA" id="ARBA00022917"/>
    </source>
</evidence>
<keyword evidence="15" id="KW-1185">Reference proteome</keyword>
<gene>
    <name evidence="11" type="primary">alaS</name>
    <name evidence="14" type="ORF">EGN73_12005</name>
</gene>
<dbReference type="PANTHER" id="PTHR11777">
    <property type="entry name" value="ALANYL-TRNA SYNTHETASE"/>
    <property type="match status" value="1"/>
</dbReference>
<dbReference type="EMBL" id="RPHB01000005">
    <property type="protein sequence ID" value="MBW3468530.1"/>
    <property type="molecule type" value="Genomic_DNA"/>
</dbReference>
<dbReference type="AlphaFoldDB" id="A0A951IWI4"/>
<comment type="domain">
    <text evidence="11">Consists of three domains; the N-terminal catalytic domain, the editing domain and the C-terminal C-Ala domain. The editing domain removes incorrectly charged amino acids, while the C-Ala domain, along with tRNA(Ala), serves as a bridge to cooperatively bring together the editing and aminoacylation centers thus stimulating deacylation of misacylated tRNAs.</text>
</comment>
<comment type="cofactor">
    <cofactor evidence="11">
        <name>Zn(2+)</name>
        <dbReference type="ChEBI" id="CHEBI:29105"/>
    </cofactor>
    <text evidence="11">Binds 1 zinc ion per subunit.</text>
</comment>
<comment type="catalytic activity">
    <reaction evidence="11">
        <text>tRNA(Ala) + L-alanine + ATP = L-alanyl-tRNA(Ala) + AMP + diphosphate</text>
        <dbReference type="Rhea" id="RHEA:12540"/>
        <dbReference type="Rhea" id="RHEA-COMP:9657"/>
        <dbReference type="Rhea" id="RHEA-COMP:9923"/>
        <dbReference type="ChEBI" id="CHEBI:30616"/>
        <dbReference type="ChEBI" id="CHEBI:33019"/>
        <dbReference type="ChEBI" id="CHEBI:57972"/>
        <dbReference type="ChEBI" id="CHEBI:78442"/>
        <dbReference type="ChEBI" id="CHEBI:78497"/>
        <dbReference type="ChEBI" id="CHEBI:456215"/>
        <dbReference type="EC" id="6.1.1.7"/>
    </reaction>
</comment>
<dbReference type="GO" id="GO:0002161">
    <property type="term" value="F:aminoacyl-tRNA deacylase activity"/>
    <property type="evidence" value="ECO:0007669"/>
    <property type="project" value="TreeGrafter"/>
</dbReference>
<dbReference type="GO" id="GO:0004813">
    <property type="term" value="F:alanine-tRNA ligase activity"/>
    <property type="evidence" value="ECO:0007669"/>
    <property type="project" value="UniProtKB-UniRule"/>
</dbReference>
<evidence type="ECO:0000256" key="1">
    <source>
        <dbReference type="ARBA" id="ARBA00008226"/>
    </source>
</evidence>
<dbReference type="FunFam" id="3.30.930.10:FF:000011">
    <property type="entry name" value="Alanine--tRNA ligase, cytoplasmic"/>
    <property type="match status" value="1"/>
</dbReference>
<keyword evidence="9 11" id="KW-0648">Protein biosynthesis</keyword>
<dbReference type="InterPro" id="IPR003156">
    <property type="entry name" value="DHHA1_dom"/>
</dbReference>
<keyword evidence="12" id="KW-0175">Coiled coil</keyword>
<keyword evidence="4 11" id="KW-0479">Metal-binding</keyword>
<dbReference type="SMART" id="SM00863">
    <property type="entry name" value="tRNA_SAD"/>
    <property type="match status" value="1"/>
</dbReference>
<dbReference type="InterPro" id="IPR012947">
    <property type="entry name" value="tRNA_SAD"/>
</dbReference>
<protein>
    <recommendedName>
        <fullName evidence="11">Alanine--tRNA ligase</fullName>
        <ecNumber evidence="11">6.1.1.7</ecNumber>
    </recommendedName>
    <alternativeName>
        <fullName evidence="11">Alanyl-tRNA synthetase</fullName>
        <shortName evidence="11">AlaRS</shortName>
    </alternativeName>
</protein>
<dbReference type="Pfam" id="PF01411">
    <property type="entry name" value="tRNA-synt_2c"/>
    <property type="match status" value="1"/>
</dbReference>
<evidence type="ECO:0000313" key="14">
    <source>
        <dbReference type="EMBL" id="MBW3468530.1"/>
    </source>
</evidence>
<keyword evidence="6 11" id="KW-0862">Zinc</keyword>
<organism evidence="14 15">
    <name type="scientific">Arthrospiribacter ruber</name>
    <dbReference type="NCBI Taxonomy" id="2487934"/>
    <lineage>
        <taxon>Bacteria</taxon>
        <taxon>Pseudomonadati</taxon>
        <taxon>Bacteroidota</taxon>
        <taxon>Cytophagia</taxon>
        <taxon>Cytophagales</taxon>
        <taxon>Cyclobacteriaceae</taxon>
        <taxon>Arthrospiribacter</taxon>
    </lineage>
</organism>
<comment type="similarity">
    <text evidence="1 11">Belongs to the class-II aminoacyl-tRNA synthetase family.</text>
</comment>
<dbReference type="FunFam" id="3.30.54.20:FF:000001">
    <property type="entry name" value="Alanine--tRNA ligase"/>
    <property type="match status" value="1"/>
</dbReference>
<feature type="binding site" evidence="11">
    <location>
        <position position="563"/>
    </location>
    <ligand>
        <name>Zn(2+)</name>
        <dbReference type="ChEBI" id="CHEBI:29105"/>
    </ligand>
</feature>
<evidence type="ECO:0000256" key="3">
    <source>
        <dbReference type="ARBA" id="ARBA00022598"/>
    </source>
</evidence>
<dbReference type="GO" id="GO:0008270">
    <property type="term" value="F:zinc ion binding"/>
    <property type="evidence" value="ECO:0007669"/>
    <property type="project" value="UniProtKB-UniRule"/>
</dbReference>
<proteinExistence type="inferred from homology"/>
<dbReference type="Proteomes" id="UP000727490">
    <property type="component" value="Unassembled WGS sequence"/>
</dbReference>
<evidence type="ECO:0000256" key="7">
    <source>
        <dbReference type="ARBA" id="ARBA00022840"/>
    </source>
</evidence>
<evidence type="ECO:0000256" key="4">
    <source>
        <dbReference type="ARBA" id="ARBA00022723"/>
    </source>
</evidence>
<name>A0A951IWI4_9BACT</name>
<dbReference type="EC" id="6.1.1.7" evidence="11"/>
<sequence length="875" mass="98247">MEAKQIRSTFIEFFKSKQHQFVPSSPIVVKNDPTLMFTNAGMNQFKDFFLGNEQAKVTRVANSQKCLRVSGKHNDLEEVGVDTYHHTMFEMLGNWSFGDYFKKEAIEWAWELLTEVYGLPKERLYVSVFGGDEGDGLQKDMEAFDIWKAIVPEDRILFGNKKDNFWEMGDTGPCGPCSEIHIDLRTDQERESQSGYDLVNNDHPQVIEIWNLVFMQFNRLSDGSLKELPAKHVDTGMGFERLVRAIQQKSSNYDTDIFMPFIAHLEERSGKKYGLDEKTDIAMRVVVDHIRAISFTIADGQLPSNNKAGYVIRRILRRAVRYGYTFLGFNQPFLFELLPLLAENFGEIFPEVAAQQDFIAKVIMEEESSFLRTLDNGLKKLDQIVLELNNSGEDVIQGKTAFELYDTYGFPLDLTSLIARENGKSVDEKGFAAEMEVQKNRSRAAAEQETGDWVLVREEEGVTFVGYDQLTCTSAIVKYRTVKDKKGDRYQVVLDKTPFYAESGGQVGDQGWLHYGGEHVKVLDTKKENDLIVHFVDKLPEDPALEFWAEVDAGLRSKSMKNHTATHLLHAALKKVLGDHVQQKGSLVNDQFLRFDFSHFAKMTDLEIAEVETIVNAKIRENITLNEQRNVPIEEAKNQGATALFGEKYGDFVRVVTFDRDFSVELCGGTHVKATGEIGLFKIVSEGSISAGVRRIEAITALKAEEFVNVQSTLLKEVQEMLKNPRDLKKSIESLLSERNELKKEIEQLHAQKAGALKSELLKTAKEVNGFNFISAKVTLPSADSLKKLAFELKNEVQNIVAVLAADIEGKPQIAVVIDEAMVQEKGFNAGNAVRELAKEIQGGGGGQPFFATAGGKNLSGLDKVVEKANVIFAS</sequence>
<dbReference type="GO" id="GO:0006419">
    <property type="term" value="P:alanyl-tRNA aminoacylation"/>
    <property type="evidence" value="ECO:0007669"/>
    <property type="project" value="UniProtKB-UniRule"/>
</dbReference>